<dbReference type="PROSITE" id="PS51352">
    <property type="entry name" value="THIOREDOXIN_2"/>
    <property type="match status" value="1"/>
</dbReference>
<evidence type="ECO:0000313" key="4">
    <source>
        <dbReference type="EMBL" id="SOC23626.1"/>
    </source>
</evidence>
<dbReference type="GO" id="GO:0016853">
    <property type="term" value="F:isomerase activity"/>
    <property type="evidence" value="ECO:0007669"/>
    <property type="project" value="UniProtKB-KW"/>
</dbReference>
<dbReference type="EMBL" id="OBMM01000004">
    <property type="protein sequence ID" value="SOC23626.1"/>
    <property type="molecule type" value="Genomic_DNA"/>
</dbReference>
<feature type="chain" id="PRO_5015051456" evidence="1">
    <location>
        <begin position="30"/>
        <end position="253"/>
    </location>
</feature>
<dbReference type="RefSeq" id="WP_062952090.1">
    <property type="nucleotide sequence ID" value="NZ_JPWJ01000004.1"/>
</dbReference>
<dbReference type="AlphaFoldDB" id="A0A154KUT3"/>
<dbReference type="Gene3D" id="3.40.30.10">
    <property type="entry name" value="Glutaredoxin"/>
    <property type="match status" value="1"/>
</dbReference>
<keyword evidence="4" id="KW-0413">Isomerase</keyword>
<dbReference type="EMBL" id="JPWJ01000004">
    <property type="protein sequence ID" value="RCK50929.1"/>
    <property type="molecule type" value="Genomic_DNA"/>
</dbReference>
<reference evidence="4 5" key="2">
    <citation type="submission" date="2017-08" db="EMBL/GenBank/DDBJ databases">
        <authorList>
            <person name="de Groot N.N."/>
        </authorList>
    </citation>
    <scope>NUCLEOTIDE SEQUENCE [LARGE SCALE GENOMIC DNA]</scope>
    <source>
        <strain evidence="4 5">USBA 78</strain>
    </source>
</reference>
<evidence type="ECO:0000313" key="6">
    <source>
        <dbReference type="Proteomes" id="UP000252266"/>
    </source>
</evidence>
<reference evidence="3 6" key="1">
    <citation type="submission" date="2014-07" db="EMBL/GenBank/DDBJ databases">
        <title>Draft genome sequence of Thalassospira xiamenensis IB13.</title>
        <authorList>
            <person name="Lai Q."/>
            <person name="Shao Z."/>
        </authorList>
    </citation>
    <scope>NUCLEOTIDE SEQUENCE [LARGE SCALE GENOMIC DNA]</scope>
    <source>
        <strain evidence="3 6">IB13</strain>
    </source>
</reference>
<evidence type="ECO:0000259" key="2">
    <source>
        <dbReference type="PROSITE" id="PS51352"/>
    </source>
</evidence>
<keyword evidence="1" id="KW-0732">Signal</keyword>
<dbReference type="Proteomes" id="UP000219068">
    <property type="component" value="Unassembled WGS sequence"/>
</dbReference>
<organism evidence="3 6">
    <name type="scientific">Thalassospira xiamenensis</name>
    <dbReference type="NCBI Taxonomy" id="220697"/>
    <lineage>
        <taxon>Bacteria</taxon>
        <taxon>Pseudomonadati</taxon>
        <taxon>Pseudomonadota</taxon>
        <taxon>Alphaproteobacteria</taxon>
        <taxon>Rhodospirillales</taxon>
        <taxon>Thalassospiraceae</taxon>
        <taxon>Thalassospira</taxon>
    </lineage>
</organism>
<evidence type="ECO:0000313" key="5">
    <source>
        <dbReference type="Proteomes" id="UP000219068"/>
    </source>
</evidence>
<dbReference type="InterPro" id="IPR051470">
    <property type="entry name" value="Thiol:disulfide_interchange"/>
</dbReference>
<proteinExistence type="predicted"/>
<dbReference type="CDD" id="cd03023">
    <property type="entry name" value="DsbA_Com1_like"/>
    <property type="match status" value="1"/>
</dbReference>
<sequence>MNSHMIKRLLGGAAIMLSLGFAMGAPAQAEELSDAQKAEIEGVIEQYLLENPDVLLRAIQNVQVWQTTEQARQQAEAIEPVWDALVADSSVPSVGPLDAPVTVIEFFDYHCGYCKRAFDGVKELAENSDGKIRTMFVEFPILREESADAARAALAAAKQGKYMEIHAAFMENRGILDEAQINTLAKDAGVDVDQMRKDMQSPEINGMLQQYAAMARSIGVNGTPAFLINGQMVSGADMERVNALVKAGLEQAS</sequence>
<dbReference type="InterPro" id="IPR036249">
    <property type="entry name" value="Thioredoxin-like_sf"/>
</dbReference>
<protein>
    <submittedName>
        <fullName evidence="3">Membrane protein</fullName>
    </submittedName>
    <submittedName>
        <fullName evidence="4">Protein-disulfide isomerase</fullName>
    </submittedName>
</protein>
<evidence type="ECO:0000313" key="3">
    <source>
        <dbReference type="EMBL" id="RCK50929.1"/>
    </source>
</evidence>
<dbReference type="Pfam" id="PF01323">
    <property type="entry name" value="DSBA"/>
    <property type="match status" value="1"/>
</dbReference>
<dbReference type="PANTHER" id="PTHR35272:SF3">
    <property type="entry name" value="THIOL:DISULFIDE INTERCHANGE PROTEIN DSBC"/>
    <property type="match status" value="1"/>
</dbReference>
<gene>
    <name evidence="4" type="ORF">SAMN05428964_104122</name>
    <name evidence="3" type="ORF">TH44_09170</name>
</gene>
<name>A0A154KUT3_9PROT</name>
<dbReference type="SUPFAM" id="SSF52833">
    <property type="entry name" value="Thioredoxin-like"/>
    <property type="match status" value="1"/>
</dbReference>
<feature type="signal peptide" evidence="1">
    <location>
        <begin position="1"/>
        <end position="29"/>
    </location>
</feature>
<dbReference type="Proteomes" id="UP000252266">
    <property type="component" value="Unassembled WGS sequence"/>
</dbReference>
<accession>A0A154KUT3</accession>
<dbReference type="GO" id="GO:0016491">
    <property type="term" value="F:oxidoreductase activity"/>
    <property type="evidence" value="ECO:0007669"/>
    <property type="project" value="InterPro"/>
</dbReference>
<feature type="domain" description="Thioredoxin" evidence="2">
    <location>
        <begin position="21"/>
        <end position="250"/>
    </location>
</feature>
<dbReference type="InterPro" id="IPR013766">
    <property type="entry name" value="Thioredoxin_domain"/>
</dbReference>
<dbReference type="PANTHER" id="PTHR35272">
    <property type="entry name" value="THIOL:DISULFIDE INTERCHANGE PROTEIN DSBC-RELATED"/>
    <property type="match status" value="1"/>
</dbReference>
<evidence type="ECO:0000256" key="1">
    <source>
        <dbReference type="SAM" id="SignalP"/>
    </source>
</evidence>
<dbReference type="InterPro" id="IPR001853">
    <property type="entry name" value="DSBA-like_thioredoxin_dom"/>
</dbReference>